<evidence type="ECO:0000256" key="1">
    <source>
        <dbReference type="SAM" id="MobiDB-lite"/>
    </source>
</evidence>
<dbReference type="AlphaFoldDB" id="A0A238F6W2"/>
<sequence length="403" mass="44177">MTEQSLDHLVPSQHLPSLSPLPRHSQLQASLDRLQRLIAPHQVVIDLTSTYLDRERSIEDAIDLDDFELTYARQWLERLVSVGSRQLARAEDEVEMAEWEGLMQDGSCVLARLMGGSASGGSEQVFILPSPVEKDDGPLRIHIQETTLLSNSTGFRTWGSAILLAQSIASRPFDYFPSMDSRSPSHGKGPLRVLELGSGTGLVGLTVVGTLSTLRVRSRIDLTDFEEGVLSNLCRNLEKLRPSIDSEILECHISKLDWSDYQSKGSTRPHAPDYGRASYDLIFAADVIYEPQHVELIHATISALLRRPGTGLEGGGTFHLALPLRSTHGLEMHAFEKAFPRRPEGSTAEMEEGAMRLVIDHEESVIAEKGDDGFGSGSGSGSVGGKGGGKGVEEYRLVRIRWG</sequence>
<feature type="region of interest" description="Disordered" evidence="1">
    <location>
        <begin position="369"/>
        <end position="389"/>
    </location>
</feature>
<gene>
    <name evidence="2" type="ORF">BQ2448_2612</name>
</gene>
<dbReference type="SUPFAM" id="SSF53335">
    <property type="entry name" value="S-adenosyl-L-methionine-dependent methyltransferases"/>
    <property type="match status" value="1"/>
</dbReference>
<dbReference type="Proteomes" id="UP000198372">
    <property type="component" value="Unassembled WGS sequence"/>
</dbReference>
<dbReference type="STRING" id="269621.A0A238F6W2"/>
<dbReference type="CDD" id="cd02440">
    <property type="entry name" value="AdoMet_MTases"/>
    <property type="match status" value="1"/>
</dbReference>
<organism evidence="2 3">
    <name type="scientific">Microbotryum intermedium</name>
    <dbReference type="NCBI Taxonomy" id="269621"/>
    <lineage>
        <taxon>Eukaryota</taxon>
        <taxon>Fungi</taxon>
        <taxon>Dikarya</taxon>
        <taxon>Basidiomycota</taxon>
        <taxon>Pucciniomycotina</taxon>
        <taxon>Microbotryomycetes</taxon>
        <taxon>Microbotryales</taxon>
        <taxon>Microbotryaceae</taxon>
        <taxon>Microbotryum</taxon>
    </lineage>
</organism>
<dbReference type="GO" id="GO:0008757">
    <property type="term" value="F:S-adenosylmethionine-dependent methyltransferase activity"/>
    <property type="evidence" value="ECO:0007669"/>
    <property type="project" value="UniProtKB-ARBA"/>
</dbReference>
<protein>
    <submittedName>
        <fullName evidence="2">BQ2448_2612 protein</fullName>
    </submittedName>
</protein>
<proteinExistence type="predicted"/>
<evidence type="ECO:0000313" key="2">
    <source>
        <dbReference type="EMBL" id="SCV69592.1"/>
    </source>
</evidence>
<reference evidence="3" key="1">
    <citation type="submission" date="2016-09" db="EMBL/GenBank/DDBJ databases">
        <authorList>
            <person name="Jeantristanb JTB J.-T."/>
            <person name="Ricardo R."/>
        </authorList>
    </citation>
    <scope>NUCLEOTIDE SEQUENCE [LARGE SCALE GENOMIC DNA]</scope>
</reference>
<dbReference type="EMBL" id="FMSP01000004">
    <property type="protein sequence ID" value="SCV69592.1"/>
    <property type="molecule type" value="Genomic_DNA"/>
</dbReference>
<accession>A0A238F6W2</accession>
<name>A0A238F6W2_9BASI</name>
<keyword evidence="3" id="KW-1185">Reference proteome</keyword>
<dbReference type="InterPro" id="IPR019410">
    <property type="entry name" value="Methyltransf_16"/>
</dbReference>
<evidence type="ECO:0000313" key="3">
    <source>
        <dbReference type="Proteomes" id="UP000198372"/>
    </source>
</evidence>
<dbReference type="PANTHER" id="PTHR14614">
    <property type="entry name" value="HEPATOCELLULAR CARCINOMA-ASSOCIATED ANTIGEN"/>
    <property type="match status" value="1"/>
</dbReference>
<dbReference type="OrthoDB" id="2537647at2759"/>
<feature type="compositionally biased region" description="Gly residues" evidence="1">
    <location>
        <begin position="373"/>
        <end position="389"/>
    </location>
</feature>
<dbReference type="InterPro" id="IPR029063">
    <property type="entry name" value="SAM-dependent_MTases_sf"/>
</dbReference>
<dbReference type="Pfam" id="PF10294">
    <property type="entry name" value="Methyltransf_16"/>
    <property type="match status" value="1"/>
</dbReference>
<dbReference type="Gene3D" id="3.40.50.150">
    <property type="entry name" value="Vaccinia Virus protein VP39"/>
    <property type="match status" value="1"/>
</dbReference>
<dbReference type="PANTHER" id="PTHR14614:SF147">
    <property type="entry name" value="S-ADENOSYLMETHIONINE-DEPENDENT METHYLTRANSFERASE OF THE SEVEN BETA-STRAND FAMILY"/>
    <property type="match status" value="1"/>
</dbReference>